<keyword evidence="2" id="KW-1185">Reference proteome</keyword>
<proteinExistence type="predicted"/>
<dbReference type="RefSeq" id="WP_274512443.1">
    <property type="nucleotide sequence ID" value="NZ_CP082270.1"/>
</dbReference>
<organism evidence="1 2">
    <name type="scientific">Stenotrophomonas forensis</name>
    <dbReference type="NCBI Taxonomy" id="2871169"/>
    <lineage>
        <taxon>Bacteria</taxon>
        <taxon>Pseudomonadati</taxon>
        <taxon>Pseudomonadota</taxon>
        <taxon>Gammaproteobacteria</taxon>
        <taxon>Lysobacterales</taxon>
        <taxon>Lysobacteraceae</taxon>
        <taxon>Stenotrophomonas</taxon>
        <taxon>Stenotrophomonas maltophilia group</taxon>
    </lineage>
</organism>
<accession>A0ABY7Y5S8</accession>
<reference evidence="1 2" key="1">
    <citation type="submission" date="2021-08" db="EMBL/GenBank/DDBJ databases">
        <title>Stenotrophomonas forensis sp. nov., isolated from contaminated viral transport media.</title>
        <authorList>
            <person name="Nguyen S.V."/>
            <person name="Edwards D."/>
            <person name="Scott S."/>
            <person name="Doss J."/>
            <person name="Merid S."/>
            <person name="Zelaya E."/>
            <person name="Maza C."/>
            <person name="Mann M."/>
            <person name="Hamilton B."/>
            <person name="Blackwell R."/>
            <person name="Tran A."/>
            <person name="Hauser J."/>
        </authorList>
    </citation>
    <scope>NUCLEOTIDE SEQUENCE [LARGE SCALE GENOMIC DNA]</scope>
    <source>
        <strain evidence="1 2">DFS-20110405</strain>
    </source>
</reference>
<evidence type="ECO:0000313" key="1">
    <source>
        <dbReference type="EMBL" id="WDM65327.1"/>
    </source>
</evidence>
<dbReference type="InterPro" id="IPR021508">
    <property type="entry name" value="Gp17-like"/>
</dbReference>
<protein>
    <submittedName>
        <fullName evidence="1">DUF3168 domain-containing protein</fullName>
    </submittedName>
</protein>
<dbReference type="Proteomes" id="UP001216828">
    <property type="component" value="Chromosome"/>
</dbReference>
<dbReference type="EMBL" id="CP082270">
    <property type="protein sequence ID" value="WDM65327.1"/>
    <property type="molecule type" value="Genomic_DNA"/>
</dbReference>
<sequence>MSYEPSLHALVAPLVEGRFYPDVPPDQPVFPFALYQQVGGQALWFLEGSMPDHKHARVQITIWSKSRPEANTLIRRIEDAICSGVPHSEPFGAAVAMYEAPIKAYGARLDFGLWFPDP</sequence>
<evidence type="ECO:0000313" key="2">
    <source>
        <dbReference type="Proteomes" id="UP001216828"/>
    </source>
</evidence>
<dbReference type="Pfam" id="PF11367">
    <property type="entry name" value="Tail_completion_gp17"/>
    <property type="match status" value="1"/>
</dbReference>
<name>A0ABY7Y5S8_9GAMM</name>
<gene>
    <name evidence="1" type="ORF">K5L94_08665</name>
</gene>